<name>A0A290PMQ2_VIBAN</name>
<sequence length="71" mass="8250">MNFNLPSRKIVYKTGIMMVNRLDEPLYQCRSCYKPFFDDEVIVGNFLAHIECPHCGNALRKITESEPLITK</sequence>
<evidence type="ECO:0000313" key="3">
    <source>
        <dbReference type="Proteomes" id="UP000722957"/>
    </source>
</evidence>
<organism evidence="1 3">
    <name type="scientific">Vibrio anguillarum</name>
    <name type="common">Listonella anguillarum</name>
    <dbReference type="NCBI Taxonomy" id="55601"/>
    <lineage>
        <taxon>Bacteria</taxon>
        <taxon>Pseudomonadati</taxon>
        <taxon>Pseudomonadota</taxon>
        <taxon>Gammaproteobacteria</taxon>
        <taxon>Vibrionales</taxon>
        <taxon>Vibrionaceae</taxon>
        <taxon>Vibrio</taxon>
    </lineage>
</organism>
<dbReference type="RefSeq" id="WP_096036371.1">
    <property type="nucleotide sequence ID" value="NZ_RDOM01000307.1"/>
</dbReference>
<dbReference type="EMBL" id="RDOM01000307">
    <property type="protein sequence ID" value="MBF4274477.1"/>
    <property type="molecule type" value="Genomic_DNA"/>
</dbReference>
<dbReference type="Proteomes" id="UP000722957">
    <property type="component" value="Unassembled WGS sequence"/>
</dbReference>
<gene>
    <name evidence="1" type="ORF">EAY07_21205</name>
    <name evidence="2" type="ORF">EAY46_22135</name>
</gene>
<dbReference type="EMBL" id="RDPI01000276">
    <property type="protein sequence ID" value="MBF4375698.1"/>
    <property type="molecule type" value="Genomic_DNA"/>
</dbReference>
<keyword evidence="4" id="KW-1185">Reference proteome</keyword>
<reference evidence="3 4" key="1">
    <citation type="journal article" date="2021" name="PeerJ">
        <title>Analysis of 44 Vibrio anguillarum genomes reveals high genetic diversity.</title>
        <authorList>
            <person name="Hansen M.J."/>
            <person name="Dalsgaard I."/>
        </authorList>
    </citation>
    <scope>NUCLEOTIDE SEQUENCE [LARGE SCALE GENOMIC DNA]</scope>
    <source>
        <strain evidence="2 4">040915-1/1B</strain>
        <strain evidence="1 3">17-16730-2A</strain>
    </source>
</reference>
<evidence type="ECO:0000313" key="4">
    <source>
        <dbReference type="Proteomes" id="UP000726136"/>
    </source>
</evidence>
<evidence type="ECO:0000313" key="2">
    <source>
        <dbReference type="EMBL" id="MBF4375698.1"/>
    </source>
</evidence>
<dbReference type="AlphaFoldDB" id="A0A290PMQ2"/>
<proteinExistence type="predicted"/>
<accession>A0A290PMQ2</accession>
<protein>
    <submittedName>
        <fullName evidence="1">Uncharacterized protein</fullName>
    </submittedName>
</protein>
<evidence type="ECO:0000313" key="1">
    <source>
        <dbReference type="EMBL" id="MBF4274477.1"/>
    </source>
</evidence>
<dbReference type="Proteomes" id="UP000726136">
    <property type="component" value="Unassembled WGS sequence"/>
</dbReference>
<comment type="caution">
    <text evidence="1">The sequence shown here is derived from an EMBL/GenBank/DDBJ whole genome shotgun (WGS) entry which is preliminary data.</text>
</comment>